<dbReference type="Gene3D" id="2.40.260.10">
    <property type="entry name" value="Sortase"/>
    <property type="match status" value="1"/>
</dbReference>
<feature type="transmembrane region" description="Helical" evidence="2">
    <location>
        <begin position="12"/>
        <end position="33"/>
    </location>
</feature>
<evidence type="ECO:0000313" key="3">
    <source>
        <dbReference type="EMBL" id="WOJ97828.1"/>
    </source>
</evidence>
<dbReference type="InterPro" id="IPR005754">
    <property type="entry name" value="Sortase"/>
</dbReference>
<evidence type="ECO:0000256" key="2">
    <source>
        <dbReference type="SAM" id="Phobius"/>
    </source>
</evidence>
<name>A0ABZ0IE72_9GAMM</name>
<keyword evidence="2" id="KW-0472">Membrane</keyword>
<dbReference type="Proteomes" id="UP001626549">
    <property type="component" value="Chromosome"/>
</dbReference>
<protein>
    <submittedName>
        <fullName evidence="3">Class D sortase</fullName>
    </submittedName>
</protein>
<organism evidence="3 4">
    <name type="scientific">Congregibacter brevis</name>
    <dbReference type="NCBI Taxonomy" id="3081201"/>
    <lineage>
        <taxon>Bacteria</taxon>
        <taxon>Pseudomonadati</taxon>
        <taxon>Pseudomonadota</taxon>
        <taxon>Gammaproteobacteria</taxon>
        <taxon>Cellvibrionales</taxon>
        <taxon>Halieaceae</taxon>
        <taxon>Congregibacter</taxon>
    </lineage>
</organism>
<keyword evidence="1" id="KW-0378">Hydrolase</keyword>
<evidence type="ECO:0000256" key="1">
    <source>
        <dbReference type="ARBA" id="ARBA00022801"/>
    </source>
</evidence>
<keyword evidence="2" id="KW-1133">Transmembrane helix</keyword>
<accession>A0ABZ0IE72</accession>
<keyword evidence="4" id="KW-1185">Reference proteome</keyword>
<dbReference type="Pfam" id="PF04203">
    <property type="entry name" value="Sortase"/>
    <property type="match status" value="1"/>
</dbReference>
<dbReference type="EMBL" id="CP136865">
    <property type="protein sequence ID" value="WOJ97828.1"/>
    <property type="molecule type" value="Genomic_DNA"/>
</dbReference>
<dbReference type="RefSeq" id="WP_407328876.1">
    <property type="nucleotide sequence ID" value="NZ_CP136865.1"/>
</dbReference>
<dbReference type="NCBIfam" id="TIGR01076">
    <property type="entry name" value="sortase_fam"/>
    <property type="match status" value="1"/>
</dbReference>
<reference evidence="3 4" key="1">
    <citation type="submission" date="2023-10" db="EMBL/GenBank/DDBJ databases">
        <title>Two novel species belonging to the OM43/NOR5 clade.</title>
        <authorList>
            <person name="Park M."/>
        </authorList>
    </citation>
    <scope>NUCLEOTIDE SEQUENCE [LARGE SCALE GENOMIC DNA]</scope>
    <source>
        <strain evidence="3 4">IMCC45268</strain>
    </source>
</reference>
<sequence length="206" mass="22741">MSLSRRDATNVFPEVACYFLGALLIAFFAVVLLRSEVRAAQSIDALPDMQLWSDIRKDAYLRAIETEDSPVLAVLRAPSLGLSVPVYNSASDLNMDRGAGVIDGMAYPHEPGHIGIAGHRDGYFRILKDVAVGDNLVLDTLNGERHFIVEDLRIIEPDELEYLQDSQDPRLTIVTCYPFYYAGSAPQRFLVRATPAQKPPTTGQSS</sequence>
<gene>
    <name evidence="3" type="ORF">R0137_04445</name>
</gene>
<dbReference type="InterPro" id="IPR023365">
    <property type="entry name" value="Sortase_dom-sf"/>
</dbReference>
<dbReference type="SUPFAM" id="SSF63817">
    <property type="entry name" value="Sortase"/>
    <property type="match status" value="1"/>
</dbReference>
<dbReference type="InterPro" id="IPR041999">
    <property type="entry name" value="Sortase_D_1"/>
</dbReference>
<proteinExistence type="predicted"/>
<dbReference type="CDD" id="cd05828">
    <property type="entry name" value="Sortase_D_1"/>
    <property type="match status" value="1"/>
</dbReference>
<evidence type="ECO:0000313" key="4">
    <source>
        <dbReference type="Proteomes" id="UP001626549"/>
    </source>
</evidence>
<keyword evidence="2" id="KW-0812">Transmembrane</keyword>